<dbReference type="GO" id="GO:0008876">
    <property type="term" value="F:quinoprotein glucose dehydrogenase activity"/>
    <property type="evidence" value="ECO:0007669"/>
    <property type="project" value="TreeGrafter"/>
</dbReference>
<evidence type="ECO:0000256" key="2">
    <source>
        <dbReference type="ARBA" id="ARBA00008156"/>
    </source>
</evidence>
<comment type="caution">
    <text evidence="6">The sequence shown here is derived from an EMBL/GenBank/DDBJ whole genome shotgun (WGS) entry which is preliminary data.</text>
</comment>
<proteinExistence type="inferred from homology"/>
<dbReference type="EC" id="1.1.-.-" evidence="6"/>
<comment type="similarity">
    <text evidence="2">Belongs to the bacterial PQQ dehydrogenase family.</text>
</comment>
<gene>
    <name evidence="6" type="ORF">D2V07_09000</name>
</gene>
<evidence type="ECO:0000256" key="4">
    <source>
        <dbReference type="SAM" id="Phobius"/>
    </source>
</evidence>
<dbReference type="PANTHER" id="PTHR32303">
    <property type="entry name" value="QUINOPROTEIN ALCOHOL DEHYDROGENASE (CYTOCHROME C)"/>
    <property type="match status" value="1"/>
</dbReference>
<dbReference type="AlphaFoldDB" id="A0A418NTS2"/>
<comment type="cofactor">
    <cofactor evidence="1">
        <name>pyrroloquinoline quinone</name>
        <dbReference type="ChEBI" id="CHEBI:58442"/>
    </cofactor>
</comment>
<feature type="domain" description="Pyrrolo-quinoline quinone repeat" evidence="5">
    <location>
        <begin position="166"/>
        <end position="760"/>
    </location>
</feature>
<keyword evidence="4" id="KW-1133">Transmembrane helix</keyword>
<feature type="transmembrane region" description="Helical" evidence="4">
    <location>
        <begin position="93"/>
        <end position="115"/>
    </location>
</feature>
<dbReference type="InterPro" id="IPR017511">
    <property type="entry name" value="PQQ_mDH"/>
</dbReference>
<feature type="transmembrane region" description="Helical" evidence="4">
    <location>
        <begin position="71"/>
        <end position="87"/>
    </location>
</feature>
<dbReference type="Proteomes" id="UP000286576">
    <property type="component" value="Unassembled WGS sequence"/>
</dbReference>
<dbReference type="SMART" id="SM00564">
    <property type="entry name" value="PQQ"/>
    <property type="match status" value="4"/>
</dbReference>
<dbReference type="CDD" id="cd10280">
    <property type="entry name" value="PQQ_mGDH"/>
    <property type="match status" value="1"/>
</dbReference>
<dbReference type="GO" id="GO:0016020">
    <property type="term" value="C:membrane"/>
    <property type="evidence" value="ECO:0007669"/>
    <property type="project" value="InterPro"/>
</dbReference>
<dbReference type="Gene3D" id="2.140.10.10">
    <property type="entry name" value="Quinoprotein alcohol dehydrogenase-like superfamily"/>
    <property type="match status" value="2"/>
</dbReference>
<dbReference type="PANTHER" id="PTHR32303:SF4">
    <property type="entry name" value="QUINOPROTEIN GLUCOSE DEHYDROGENASE"/>
    <property type="match status" value="1"/>
</dbReference>
<feature type="transmembrane region" description="Helical" evidence="4">
    <location>
        <begin position="12"/>
        <end position="34"/>
    </location>
</feature>
<keyword evidence="7" id="KW-1185">Reference proteome</keyword>
<evidence type="ECO:0000256" key="3">
    <source>
        <dbReference type="ARBA" id="ARBA00023002"/>
    </source>
</evidence>
<dbReference type="EMBL" id="QXFL01000003">
    <property type="protein sequence ID" value="RIV86813.1"/>
    <property type="molecule type" value="Genomic_DNA"/>
</dbReference>
<evidence type="ECO:0000313" key="7">
    <source>
        <dbReference type="Proteomes" id="UP000286576"/>
    </source>
</evidence>
<sequence>MGWFTKEWAGRSRLAIVAGVAFGVVLLAAGLLMAPFAWQLAALGGSIYYILLALVLLAGGILYATGRRAGPLLLLAAVVLTVPWALWEAGWNFWPLFARLFALLALLAAGGLVAFGFAGRGIAMVTFALGLVGALAFAVGMFSPKGVIEGDNGMQLVANADGPNDWRSYGQDTSGSRFSGASDITPLNVADLDVAWTYRTGDNGIDELLSEDQNTPLQVGGVLYGCTRNNRVFALDAETGEEIWNFDPAVTPPPLWRRCRSLGYHETAQVSETGEDAQCARRILLATIDNRLIALDARTGEVCTSFGEAGEVDLAHQMGPLKAGYLIPSSGPFIAGDVALIGAWVFDNQEVDQPSGVVRAYDVETGALAWAWDMGAPDRIGAPDEGEIYTLGTPNMWSVPSYDPELGLVYLPMGNQTPDFWGANRTSYAEKYSAAVVALDVSDGRPQWEFRTVLHDVWDYDVPAQPVLVDLPVPGGEVVPALVQVTKVGDIYVLDRRTGEPITQVDYLPAPQGAVEGETLSPVQPRSVGMPTIGNDDLAERDMWGVTPLDQLACRLDFRRSRYEGLFTPVTDEQWTLQFPGYYGGMNWGSASVNTANNYLIVNDIRLGIKLRLVPRDEVDEVVPRQGDHDGIGPQIGTPYAIDRHSFLSPLQIPCQEPPFGTLTAIDLESREIAWQRPMGTVRDTGPFGIPTGLDIPIGMPTIGGSVTTASGLVFFAGTQDNYLRALDVTNGEELWKARLPVGSQATPMTYRTQGGRQFVVISAGGARRSENKGDYLIAYALPEGDSGGE</sequence>
<keyword evidence="4" id="KW-0812">Transmembrane</keyword>
<accession>A0A418NTS2</accession>
<dbReference type="InterPro" id="IPR018391">
    <property type="entry name" value="PQQ_b-propeller_rpt"/>
</dbReference>
<dbReference type="InterPro" id="IPR002372">
    <property type="entry name" value="PQQ_rpt_dom"/>
</dbReference>
<reference evidence="6 7" key="1">
    <citation type="submission" date="2018-08" db="EMBL/GenBank/DDBJ databases">
        <title>Erythrobacter zhengii sp.nov., a bacterium isolated from deep-sea sediment.</title>
        <authorList>
            <person name="Fang C."/>
            <person name="Wu Y.-H."/>
            <person name="Sun C."/>
            <person name="Wang H."/>
            <person name="Cheng H."/>
            <person name="Meng F.-X."/>
            <person name="Wang C.-S."/>
            <person name="Xu X.-W."/>
        </authorList>
    </citation>
    <scope>NUCLEOTIDE SEQUENCE [LARGE SCALE GENOMIC DNA]</scope>
    <source>
        <strain evidence="6 7">V18</strain>
    </source>
</reference>
<evidence type="ECO:0000259" key="5">
    <source>
        <dbReference type="Pfam" id="PF01011"/>
    </source>
</evidence>
<evidence type="ECO:0000256" key="1">
    <source>
        <dbReference type="ARBA" id="ARBA00001931"/>
    </source>
</evidence>
<dbReference type="RefSeq" id="WP_119586630.1">
    <property type="nucleotide sequence ID" value="NZ_CAWODQ010000022.1"/>
</dbReference>
<dbReference type="Pfam" id="PF01011">
    <property type="entry name" value="PQQ"/>
    <property type="match status" value="1"/>
</dbReference>
<keyword evidence="4" id="KW-0472">Membrane</keyword>
<protein>
    <submittedName>
        <fullName evidence="6">Membrane-bound PQQ-dependent dehydrogenase, glucose/quinate/shikimate family</fullName>
        <ecNumber evidence="6">1.1.-.-</ecNumber>
    </submittedName>
</protein>
<feature type="transmembrane region" description="Helical" evidence="4">
    <location>
        <begin position="46"/>
        <end position="64"/>
    </location>
</feature>
<dbReference type="NCBIfam" id="TIGR03074">
    <property type="entry name" value="PQQ_membr_DH"/>
    <property type="match status" value="1"/>
</dbReference>
<dbReference type="InterPro" id="IPR011047">
    <property type="entry name" value="Quinoprotein_ADH-like_sf"/>
</dbReference>
<keyword evidence="3 6" id="KW-0560">Oxidoreductase</keyword>
<dbReference type="GO" id="GO:0048038">
    <property type="term" value="F:quinone binding"/>
    <property type="evidence" value="ECO:0007669"/>
    <property type="project" value="InterPro"/>
</dbReference>
<name>A0A418NTS2_9SPHN</name>
<dbReference type="SUPFAM" id="SSF50998">
    <property type="entry name" value="Quinoprotein alcohol dehydrogenase-like"/>
    <property type="match status" value="1"/>
</dbReference>
<feature type="transmembrane region" description="Helical" evidence="4">
    <location>
        <begin position="122"/>
        <end position="142"/>
    </location>
</feature>
<dbReference type="OrthoDB" id="9794322at2"/>
<evidence type="ECO:0000313" key="6">
    <source>
        <dbReference type="EMBL" id="RIV86813.1"/>
    </source>
</evidence>
<organism evidence="6 7">
    <name type="scientific">Aurantiacibacter zhengii</name>
    <dbReference type="NCBI Taxonomy" id="2307003"/>
    <lineage>
        <taxon>Bacteria</taxon>
        <taxon>Pseudomonadati</taxon>
        <taxon>Pseudomonadota</taxon>
        <taxon>Alphaproteobacteria</taxon>
        <taxon>Sphingomonadales</taxon>
        <taxon>Erythrobacteraceae</taxon>
        <taxon>Aurantiacibacter</taxon>
    </lineage>
</organism>